<sequence length="254" mass="27693">MPVRGTPFPARGLRTGFNSSGRGFSKDMPINAGRGRGIGRAMMPQQRPATAPFTRPGPGMPIPMTGRQKMNEKMRRSNFGMAPGSNSLFSMPGNVLGTRGAAINSVGDSFKQEIASLQNQLERSTQVLEAKIAMLQQTTQSAAFYDEDVNVFEPGDWGDAEYNTGYSHENYSVDNGRYGNDNLMSFHFNNATSIRPRRSLAGAYAGSEPNMGQVTGHKPQMGPSRGSPSMRRGESRGGVRRGRGQMRGNSQTYW</sequence>
<feature type="region of interest" description="Disordered" evidence="1">
    <location>
        <begin position="203"/>
        <end position="254"/>
    </location>
</feature>
<dbReference type="Proteomes" id="UP001497497">
    <property type="component" value="Unassembled WGS sequence"/>
</dbReference>
<gene>
    <name evidence="2" type="ORF">GSLYS_00004580001</name>
</gene>
<keyword evidence="3" id="KW-1185">Reference proteome</keyword>
<protein>
    <submittedName>
        <fullName evidence="2">Uncharacterized protein</fullName>
    </submittedName>
</protein>
<feature type="region of interest" description="Disordered" evidence="1">
    <location>
        <begin position="1"/>
        <end position="30"/>
    </location>
</feature>
<reference evidence="2 3" key="1">
    <citation type="submission" date="2024-04" db="EMBL/GenBank/DDBJ databases">
        <authorList>
            <consortium name="Genoscope - CEA"/>
            <person name="William W."/>
        </authorList>
    </citation>
    <scope>NUCLEOTIDE SEQUENCE [LARGE SCALE GENOMIC DNA]</scope>
</reference>
<evidence type="ECO:0000313" key="3">
    <source>
        <dbReference type="Proteomes" id="UP001497497"/>
    </source>
</evidence>
<comment type="caution">
    <text evidence="2">The sequence shown here is derived from an EMBL/GenBank/DDBJ whole genome shotgun (WGS) entry which is preliminary data.</text>
</comment>
<evidence type="ECO:0000313" key="2">
    <source>
        <dbReference type="EMBL" id="CAL1530455.1"/>
    </source>
</evidence>
<organism evidence="2 3">
    <name type="scientific">Lymnaea stagnalis</name>
    <name type="common">Great pond snail</name>
    <name type="synonym">Helix stagnalis</name>
    <dbReference type="NCBI Taxonomy" id="6523"/>
    <lineage>
        <taxon>Eukaryota</taxon>
        <taxon>Metazoa</taxon>
        <taxon>Spiralia</taxon>
        <taxon>Lophotrochozoa</taxon>
        <taxon>Mollusca</taxon>
        <taxon>Gastropoda</taxon>
        <taxon>Heterobranchia</taxon>
        <taxon>Euthyneura</taxon>
        <taxon>Panpulmonata</taxon>
        <taxon>Hygrophila</taxon>
        <taxon>Lymnaeoidea</taxon>
        <taxon>Lymnaeidae</taxon>
        <taxon>Lymnaea</taxon>
    </lineage>
</organism>
<dbReference type="AlphaFoldDB" id="A0AAV2HAZ0"/>
<name>A0AAV2HAZ0_LYMST</name>
<accession>A0AAV2HAZ0</accession>
<dbReference type="EMBL" id="CAXITT010000069">
    <property type="protein sequence ID" value="CAL1530455.1"/>
    <property type="molecule type" value="Genomic_DNA"/>
</dbReference>
<evidence type="ECO:0000256" key="1">
    <source>
        <dbReference type="SAM" id="MobiDB-lite"/>
    </source>
</evidence>
<proteinExistence type="predicted"/>